<name>A0ABS5Y8A8_9CYAN</name>
<sequence length="52" mass="5552">MSPSSLSQVSNANHLLDLRVMFRLISTTATLVIKAFHAVGDIHGQSNLAAFA</sequence>
<dbReference type="Proteomes" id="UP001196661">
    <property type="component" value="Unassembled WGS sequence"/>
</dbReference>
<gene>
    <name evidence="1" type="ORF">IXB28_16125</name>
</gene>
<keyword evidence="2" id="KW-1185">Reference proteome</keyword>
<organism evidence="1 2">
    <name type="scientific">Leptothoe kymatousa TAU-MAC 1615</name>
    <dbReference type="NCBI Taxonomy" id="2364775"/>
    <lineage>
        <taxon>Bacteria</taxon>
        <taxon>Bacillati</taxon>
        <taxon>Cyanobacteriota</taxon>
        <taxon>Cyanophyceae</taxon>
        <taxon>Nodosilineales</taxon>
        <taxon>Cymatolegaceae</taxon>
        <taxon>Leptothoe</taxon>
        <taxon>Leptothoe kymatousa</taxon>
    </lineage>
</organism>
<dbReference type="EMBL" id="JADOER010000016">
    <property type="protein sequence ID" value="MBT9313738.1"/>
    <property type="molecule type" value="Genomic_DNA"/>
</dbReference>
<reference evidence="1 2" key="1">
    <citation type="journal article" date="2021" name="Mar. Drugs">
        <title>Genome Reduction and Secondary Metabolism of the Marine Sponge-Associated Cyanobacterium Leptothoe.</title>
        <authorList>
            <person name="Konstantinou D."/>
            <person name="Popin R.V."/>
            <person name="Fewer D.P."/>
            <person name="Sivonen K."/>
            <person name="Gkelis S."/>
        </authorList>
    </citation>
    <scope>NUCLEOTIDE SEQUENCE [LARGE SCALE GENOMIC DNA]</scope>
    <source>
        <strain evidence="1 2">TAU-MAC 1615</strain>
    </source>
</reference>
<comment type="caution">
    <text evidence="1">The sequence shown here is derived from an EMBL/GenBank/DDBJ whole genome shotgun (WGS) entry which is preliminary data.</text>
</comment>
<protein>
    <submittedName>
        <fullName evidence="1">Uncharacterized protein</fullName>
    </submittedName>
</protein>
<accession>A0ABS5Y8A8</accession>
<evidence type="ECO:0000313" key="2">
    <source>
        <dbReference type="Proteomes" id="UP001196661"/>
    </source>
</evidence>
<proteinExistence type="predicted"/>
<evidence type="ECO:0000313" key="1">
    <source>
        <dbReference type="EMBL" id="MBT9313738.1"/>
    </source>
</evidence>